<keyword evidence="3" id="KW-1185">Reference proteome</keyword>
<evidence type="ECO:0000313" key="3">
    <source>
        <dbReference type="Proteomes" id="UP000886595"/>
    </source>
</evidence>
<feature type="region of interest" description="Disordered" evidence="1">
    <location>
        <begin position="29"/>
        <end position="129"/>
    </location>
</feature>
<sequence length="261" mass="29528">MDRLCHLEYDQSGVVAAVREPGWAIYGSAIRTKHGSPPPADAQSRTTETKSGKSWSKSKDKKKNSNEKKEEDSPPADDGDQSHHDEESISDEEKPKSRRKIFTIRATPSHAPSTTAKPEDDLRQSLNQKSMQTIESLTSIDNTLMEVDGAPPRISCSVGKLNASDARHILDSKRKDPFHRQVELKREMWSNNQSDGIETTDLRVKLNSKIPDLREKLKRCKTDRSKAEPEPIVPYQRKTQDLHHPPAFPLWMEQGMAWLGL</sequence>
<evidence type="ECO:0000313" key="2">
    <source>
        <dbReference type="EMBL" id="KAG2283259.1"/>
    </source>
</evidence>
<dbReference type="Proteomes" id="UP000886595">
    <property type="component" value="Unassembled WGS sequence"/>
</dbReference>
<reference evidence="2 3" key="1">
    <citation type="submission" date="2020-02" db="EMBL/GenBank/DDBJ databases">
        <authorList>
            <person name="Ma Q."/>
            <person name="Huang Y."/>
            <person name="Song X."/>
            <person name="Pei D."/>
        </authorList>
    </citation>
    <scope>NUCLEOTIDE SEQUENCE [LARGE SCALE GENOMIC DNA]</scope>
    <source>
        <strain evidence="2">Sxm20200214</strain>
        <tissue evidence="2">Leaf</tissue>
    </source>
</reference>
<name>A0A8X7ULV2_BRACI</name>
<gene>
    <name evidence="2" type="ORF">Bca52824_054479</name>
</gene>
<proteinExistence type="predicted"/>
<accession>A0A8X7ULV2</accession>
<comment type="caution">
    <text evidence="2">The sequence shown here is derived from an EMBL/GenBank/DDBJ whole genome shotgun (WGS) entry which is preliminary data.</text>
</comment>
<feature type="compositionally biased region" description="Basic and acidic residues" evidence="1">
    <location>
        <begin position="80"/>
        <end position="95"/>
    </location>
</feature>
<dbReference type="EMBL" id="JAAMPC010000011">
    <property type="protein sequence ID" value="KAG2283259.1"/>
    <property type="molecule type" value="Genomic_DNA"/>
</dbReference>
<evidence type="ECO:0000256" key="1">
    <source>
        <dbReference type="SAM" id="MobiDB-lite"/>
    </source>
</evidence>
<dbReference type="AlphaFoldDB" id="A0A8X7ULV2"/>
<protein>
    <submittedName>
        <fullName evidence="2">Uncharacterized protein</fullName>
    </submittedName>
</protein>
<organism evidence="2 3">
    <name type="scientific">Brassica carinata</name>
    <name type="common">Ethiopian mustard</name>
    <name type="synonym">Abyssinian cabbage</name>
    <dbReference type="NCBI Taxonomy" id="52824"/>
    <lineage>
        <taxon>Eukaryota</taxon>
        <taxon>Viridiplantae</taxon>
        <taxon>Streptophyta</taxon>
        <taxon>Embryophyta</taxon>
        <taxon>Tracheophyta</taxon>
        <taxon>Spermatophyta</taxon>
        <taxon>Magnoliopsida</taxon>
        <taxon>eudicotyledons</taxon>
        <taxon>Gunneridae</taxon>
        <taxon>Pentapetalae</taxon>
        <taxon>rosids</taxon>
        <taxon>malvids</taxon>
        <taxon>Brassicales</taxon>
        <taxon>Brassicaceae</taxon>
        <taxon>Brassiceae</taxon>
        <taxon>Brassica</taxon>
    </lineage>
</organism>
<feature type="compositionally biased region" description="Basic and acidic residues" evidence="1">
    <location>
        <begin position="63"/>
        <end position="72"/>
    </location>
</feature>